<comment type="caution">
    <text evidence="1">The sequence shown here is derived from an EMBL/GenBank/DDBJ whole genome shotgun (WGS) entry which is preliminary data.</text>
</comment>
<dbReference type="InterPro" id="IPR010982">
    <property type="entry name" value="Lambda_DNA-bd_dom_sf"/>
</dbReference>
<dbReference type="GeneID" id="77011803"/>
<evidence type="ECO:0000313" key="3">
    <source>
        <dbReference type="Proteomes" id="UP000029278"/>
    </source>
</evidence>
<evidence type="ECO:0000313" key="4">
    <source>
        <dbReference type="Proteomes" id="UP000442469"/>
    </source>
</evidence>
<dbReference type="GO" id="GO:0003677">
    <property type="term" value="F:DNA binding"/>
    <property type="evidence" value="ECO:0007669"/>
    <property type="project" value="InterPro"/>
</dbReference>
<protein>
    <submittedName>
        <fullName evidence="1">Putative helix-turn-helix domain-containing protein</fullName>
    </submittedName>
    <submittedName>
        <fullName evidence="2">Transcriptional regulator</fullName>
    </submittedName>
</protein>
<dbReference type="SUPFAM" id="SSF47413">
    <property type="entry name" value="lambda repressor-like DNA-binding domains"/>
    <property type="match status" value="1"/>
</dbReference>
<sequence>MNSSTILAEVLLYMKQNYLNTRQFALKLDINVGTCSYLLNGARTLTADHLDRITEVLGFPKGHFYENYIHEYLQDLDPNWRRIGPFLRKCAEIGKLDCIRETVSLLLDDLTYTTPLFDMAEELFENGNYAAAEILYENVAMSEKRQYSERLALCEYRLFKIRIGEDQVRNLKFAYQFEPFVDRLDEVRQLDALKDLANLYRSVRQWDRVEALAHEMEHKAKILYFNEKRSAAKFQEMQRKLSRPLFVYIAYAKLLCADVCEGRNDFEKALQYTYEYADLSWVRETDADTKHWLDLFQKWSQANTYANKLMGGDIGVLPEYVEYLRQHPVEILQGLFNILYAANRHQMDVDHILQQFSSEIEAYERQQTNDFYMSQVIPDYFNKFLYDLTYYYVRKGDYENGFKYMMPGLENSVMINKEDSIIKFMVLFEQVRHIASEELCLKYKNIVSEVRQVV</sequence>
<accession>A0A090ZJM2</accession>
<keyword evidence="3" id="KW-1185">Reference proteome</keyword>
<organism evidence="1 3">
    <name type="scientific">Paenibacillus macerans</name>
    <name type="common">Bacillus macerans</name>
    <dbReference type="NCBI Taxonomy" id="44252"/>
    <lineage>
        <taxon>Bacteria</taxon>
        <taxon>Bacillati</taxon>
        <taxon>Bacillota</taxon>
        <taxon>Bacilli</taxon>
        <taxon>Bacillales</taxon>
        <taxon>Paenibacillaceae</taxon>
        <taxon>Paenibacillus</taxon>
    </lineage>
</organism>
<dbReference type="EMBL" id="WNZZ01000003">
    <property type="protein sequence ID" value="MUG22077.1"/>
    <property type="molecule type" value="Genomic_DNA"/>
</dbReference>
<evidence type="ECO:0000313" key="2">
    <source>
        <dbReference type="EMBL" id="MUG22077.1"/>
    </source>
</evidence>
<dbReference type="Proteomes" id="UP000442469">
    <property type="component" value="Unassembled WGS sequence"/>
</dbReference>
<dbReference type="HOGENOM" id="CLU_046846_1_0_9"/>
<dbReference type="EMBL" id="JMQA01000018">
    <property type="protein sequence ID" value="KFN10465.1"/>
    <property type="molecule type" value="Genomic_DNA"/>
</dbReference>
<gene>
    <name evidence="1" type="ORF">DJ90_1060</name>
    <name evidence="2" type="ORF">GNQ08_06505</name>
</gene>
<dbReference type="Proteomes" id="UP000029278">
    <property type="component" value="Unassembled WGS sequence"/>
</dbReference>
<dbReference type="PATRIC" id="fig|44252.3.peg.1521"/>
<proteinExistence type="predicted"/>
<dbReference type="AlphaFoldDB" id="A0A090ZJM2"/>
<reference evidence="1 3" key="1">
    <citation type="submission" date="2014-04" db="EMBL/GenBank/DDBJ databases">
        <authorList>
            <person name="Bishop-Lilly K.A."/>
            <person name="Broomall S.M."/>
            <person name="Chain P.S."/>
            <person name="Chertkov O."/>
            <person name="Coyne S.R."/>
            <person name="Daligault H.E."/>
            <person name="Davenport K.W."/>
            <person name="Erkkila T."/>
            <person name="Frey K.G."/>
            <person name="Gibbons H.S."/>
            <person name="Gu W."/>
            <person name="Jaissle J."/>
            <person name="Johnson S.L."/>
            <person name="Koroleva G.I."/>
            <person name="Ladner J.T."/>
            <person name="Lo C.-C."/>
            <person name="Minogue T.D."/>
            <person name="Munk C."/>
            <person name="Palacios G.F."/>
            <person name="Redden C.L."/>
            <person name="Rosenzweig C.N."/>
            <person name="Scholz M.B."/>
            <person name="Teshima H."/>
            <person name="Xu Y."/>
        </authorList>
    </citation>
    <scope>NUCLEOTIDE SEQUENCE [LARGE SCALE GENOMIC DNA]</scope>
    <source>
        <strain evidence="1 3">8244</strain>
    </source>
</reference>
<evidence type="ECO:0000313" key="1">
    <source>
        <dbReference type="EMBL" id="KFN10465.1"/>
    </source>
</evidence>
<dbReference type="OrthoDB" id="2470416at2"/>
<name>A0A090ZJM2_PAEMA</name>
<dbReference type="RefSeq" id="WP_036620242.1">
    <property type="nucleotide sequence ID" value="NZ_BGML01000010.1"/>
</dbReference>
<reference evidence="2 4" key="2">
    <citation type="submission" date="2019-11" db="EMBL/GenBank/DDBJ databases">
        <title>Draft genome sequences of five Paenibacillus species of dairy origin.</title>
        <authorList>
            <person name="Olajide A.M."/>
            <person name="Chen S."/>
            <person name="Lapointe G."/>
        </authorList>
    </citation>
    <scope>NUCLEOTIDE SEQUENCE [LARGE SCALE GENOMIC DNA]</scope>
    <source>
        <strain evidence="2 4">3CT49</strain>
    </source>
</reference>